<proteinExistence type="predicted"/>
<name>A0A1X1YBN8_9MYCO</name>
<dbReference type="AlphaFoldDB" id="A0A1X1YBN8"/>
<evidence type="ECO:0000313" key="2">
    <source>
        <dbReference type="Proteomes" id="UP000193866"/>
    </source>
</evidence>
<dbReference type="RefSeq" id="WP_085266088.1">
    <property type="nucleotide sequence ID" value="NZ_LQPG01000035.1"/>
</dbReference>
<dbReference type="STRING" id="1108812.AWC16_18800"/>
<evidence type="ECO:0000313" key="1">
    <source>
        <dbReference type="EMBL" id="ORW08451.1"/>
    </source>
</evidence>
<dbReference type="OrthoDB" id="4761637at2"/>
<organism evidence="1 2">
    <name type="scientific">Mycolicibacter longobardus</name>
    <dbReference type="NCBI Taxonomy" id="1108812"/>
    <lineage>
        <taxon>Bacteria</taxon>
        <taxon>Bacillati</taxon>
        <taxon>Actinomycetota</taxon>
        <taxon>Actinomycetes</taxon>
        <taxon>Mycobacteriales</taxon>
        <taxon>Mycobacteriaceae</taxon>
        <taxon>Mycolicibacter</taxon>
    </lineage>
</organism>
<comment type="caution">
    <text evidence="1">The sequence shown here is derived from an EMBL/GenBank/DDBJ whole genome shotgun (WGS) entry which is preliminary data.</text>
</comment>
<gene>
    <name evidence="1" type="ORF">AWC16_18800</name>
</gene>
<accession>A0A1X1YBN8</accession>
<reference evidence="1 2" key="1">
    <citation type="submission" date="2016-01" db="EMBL/GenBank/DDBJ databases">
        <title>The new phylogeny of the genus Mycobacterium.</title>
        <authorList>
            <person name="Tarcisio F."/>
            <person name="Conor M."/>
            <person name="Antonella G."/>
            <person name="Elisabetta G."/>
            <person name="Giulia F.S."/>
            <person name="Sara T."/>
            <person name="Anna F."/>
            <person name="Clotilde B."/>
            <person name="Roberto B."/>
            <person name="Veronica D.S."/>
            <person name="Fabio R."/>
            <person name="Monica P."/>
            <person name="Olivier J."/>
            <person name="Enrico T."/>
            <person name="Nicola S."/>
        </authorList>
    </citation>
    <scope>NUCLEOTIDE SEQUENCE [LARGE SCALE GENOMIC DNA]</scope>
    <source>
        <strain evidence="1 2">DSM 45394</strain>
    </source>
</reference>
<dbReference type="Proteomes" id="UP000193866">
    <property type="component" value="Unassembled WGS sequence"/>
</dbReference>
<keyword evidence="2" id="KW-1185">Reference proteome</keyword>
<dbReference type="EMBL" id="LQPG01000035">
    <property type="protein sequence ID" value="ORW08451.1"/>
    <property type="molecule type" value="Genomic_DNA"/>
</dbReference>
<protein>
    <submittedName>
        <fullName evidence="1">Uncharacterized protein</fullName>
    </submittedName>
</protein>
<sequence length="118" mass="13383">MNSISWQIHQIPHRVLADALPQLRPFDAHQELRRAFAAWTAGAGQNFDSWQDAWNTWTHATPGHPGVVELQTLCPDCHGRLFTTRLGVPGMCTSFMGRRTRHVRTIALWQHPPENAVP</sequence>